<keyword evidence="1" id="KW-1133">Transmembrane helix</keyword>
<organism evidence="2 3">
    <name type="scientific">Trichonephila inaurata madagascariensis</name>
    <dbReference type="NCBI Taxonomy" id="2747483"/>
    <lineage>
        <taxon>Eukaryota</taxon>
        <taxon>Metazoa</taxon>
        <taxon>Ecdysozoa</taxon>
        <taxon>Arthropoda</taxon>
        <taxon>Chelicerata</taxon>
        <taxon>Arachnida</taxon>
        <taxon>Araneae</taxon>
        <taxon>Araneomorphae</taxon>
        <taxon>Entelegynae</taxon>
        <taxon>Araneoidea</taxon>
        <taxon>Nephilidae</taxon>
        <taxon>Trichonephila</taxon>
        <taxon>Trichonephila inaurata</taxon>
    </lineage>
</organism>
<dbReference type="Proteomes" id="UP000886998">
    <property type="component" value="Unassembled WGS sequence"/>
</dbReference>
<protein>
    <submittedName>
        <fullName evidence="2">Uncharacterized protein</fullName>
    </submittedName>
</protein>
<keyword evidence="3" id="KW-1185">Reference proteome</keyword>
<reference evidence="2" key="1">
    <citation type="submission" date="2020-08" db="EMBL/GenBank/DDBJ databases">
        <title>Multicomponent nature underlies the extraordinary mechanical properties of spider dragline silk.</title>
        <authorList>
            <person name="Kono N."/>
            <person name="Nakamura H."/>
            <person name="Mori M."/>
            <person name="Yoshida Y."/>
            <person name="Ohtoshi R."/>
            <person name="Malay A.D."/>
            <person name="Moran D.A.P."/>
            <person name="Tomita M."/>
            <person name="Numata K."/>
            <person name="Arakawa K."/>
        </authorList>
    </citation>
    <scope>NUCLEOTIDE SEQUENCE</scope>
</reference>
<name>A0A8X7CC00_9ARAC</name>
<keyword evidence="1" id="KW-0472">Membrane</keyword>
<dbReference type="EMBL" id="BMAV01015718">
    <property type="protein sequence ID" value="GFY65839.1"/>
    <property type="molecule type" value="Genomic_DNA"/>
</dbReference>
<dbReference type="AlphaFoldDB" id="A0A8X7CC00"/>
<evidence type="ECO:0000313" key="3">
    <source>
        <dbReference type="Proteomes" id="UP000886998"/>
    </source>
</evidence>
<feature type="transmembrane region" description="Helical" evidence="1">
    <location>
        <begin position="62"/>
        <end position="84"/>
    </location>
</feature>
<keyword evidence="1" id="KW-0812">Transmembrane</keyword>
<proteinExistence type="predicted"/>
<accession>A0A8X7CC00</accession>
<gene>
    <name evidence="2" type="ORF">TNIN_478751</name>
</gene>
<comment type="caution">
    <text evidence="2">The sequence shown here is derived from an EMBL/GenBank/DDBJ whole genome shotgun (WGS) entry which is preliminary data.</text>
</comment>
<evidence type="ECO:0000256" key="1">
    <source>
        <dbReference type="SAM" id="Phobius"/>
    </source>
</evidence>
<sequence length="93" mass="10616">MLGSLEYQNTLLPNYVWNKVKIIEINGGYINHELRLSPTSVLGLSLNKPLAFFVPHLSAVMIRYGGLSIMSLNGEWPIIFIWLFRLRCFMGST</sequence>
<evidence type="ECO:0000313" key="2">
    <source>
        <dbReference type="EMBL" id="GFY65839.1"/>
    </source>
</evidence>